<dbReference type="InterPro" id="IPR006094">
    <property type="entry name" value="Oxid_FAD_bind_N"/>
</dbReference>
<gene>
    <name evidence="6" type="ORF">HMPREF9429_00905</name>
</gene>
<accession>E2ZBS3</accession>
<dbReference type="InterPro" id="IPR016166">
    <property type="entry name" value="FAD-bd_PCMH"/>
</dbReference>
<dbReference type="InterPro" id="IPR051914">
    <property type="entry name" value="FAD-linked_OxidoTrans_Type4"/>
</dbReference>
<dbReference type="Gene3D" id="1.10.45.10">
    <property type="entry name" value="Vanillyl-alcohol Oxidase, Chain A, domain 4"/>
    <property type="match status" value="1"/>
</dbReference>
<dbReference type="InterPro" id="IPR036318">
    <property type="entry name" value="FAD-bd_PCMH-like_sf"/>
</dbReference>
<dbReference type="SUPFAM" id="SSF56176">
    <property type="entry name" value="FAD-binding/transporter-associated domain-like"/>
    <property type="match status" value="1"/>
</dbReference>
<dbReference type="Pfam" id="PF02913">
    <property type="entry name" value="FAD-oxidase_C"/>
    <property type="match status" value="1"/>
</dbReference>
<dbReference type="Gene3D" id="3.30.43.10">
    <property type="entry name" value="Uridine Diphospho-n-acetylenolpyruvylglucosamine Reductase, domain 2"/>
    <property type="match status" value="1"/>
</dbReference>
<dbReference type="RefSeq" id="WP_006941933.1">
    <property type="nucleotide sequence ID" value="NZ_GL538208.1"/>
</dbReference>
<evidence type="ECO:0000259" key="5">
    <source>
        <dbReference type="PROSITE" id="PS51387"/>
    </source>
</evidence>
<dbReference type="Pfam" id="PF01565">
    <property type="entry name" value="FAD_binding_4"/>
    <property type="match status" value="1"/>
</dbReference>
<dbReference type="AlphaFoldDB" id="E2ZBS3"/>
<evidence type="ECO:0000256" key="3">
    <source>
        <dbReference type="ARBA" id="ARBA00022827"/>
    </source>
</evidence>
<dbReference type="Gene3D" id="3.30.465.10">
    <property type="match status" value="1"/>
</dbReference>
<dbReference type="Proteomes" id="UP000003195">
    <property type="component" value="Unassembled WGS sequence"/>
</dbReference>
<dbReference type="eggNOG" id="COG0277">
    <property type="taxonomic scope" value="Bacteria"/>
</dbReference>
<dbReference type="PANTHER" id="PTHR42934:SF2">
    <property type="entry name" value="GLYCOLATE OXIDASE SUBUNIT GLCD"/>
    <property type="match status" value="1"/>
</dbReference>
<organism evidence="6 7">
    <name type="scientific">Megasphaera micronuciformis F0359</name>
    <dbReference type="NCBI Taxonomy" id="706434"/>
    <lineage>
        <taxon>Bacteria</taxon>
        <taxon>Bacillati</taxon>
        <taxon>Bacillota</taxon>
        <taxon>Negativicutes</taxon>
        <taxon>Veillonellales</taxon>
        <taxon>Veillonellaceae</taxon>
        <taxon>Megasphaera</taxon>
    </lineage>
</organism>
<keyword evidence="2" id="KW-0285">Flavoprotein</keyword>
<comment type="cofactor">
    <cofactor evidence="1">
        <name>FAD</name>
        <dbReference type="ChEBI" id="CHEBI:57692"/>
    </cofactor>
</comment>
<dbReference type="STRING" id="706434.HMPREF9429_00905"/>
<evidence type="ECO:0000256" key="4">
    <source>
        <dbReference type="ARBA" id="ARBA00023002"/>
    </source>
</evidence>
<dbReference type="OrthoDB" id="9767256at2"/>
<keyword evidence="4" id="KW-0560">Oxidoreductase</keyword>
<dbReference type="SUPFAM" id="SSF55103">
    <property type="entry name" value="FAD-linked oxidases, C-terminal domain"/>
    <property type="match status" value="1"/>
</dbReference>
<keyword evidence="3" id="KW-0274">FAD</keyword>
<evidence type="ECO:0000313" key="6">
    <source>
        <dbReference type="EMBL" id="EFQ04301.1"/>
    </source>
</evidence>
<dbReference type="FunFam" id="1.10.45.10:FF:000001">
    <property type="entry name" value="D-lactate dehydrogenase mitochondrial"/>
    <property type="match status" value="1"/>
</dbReference>
<dbReference type="PROSITE" id="PS51387">
    <property type="entry name" value="FAD_PCMH"/>
    <property type="match status" value="1"/>
</dbReference>
<dbReference type="InterPro" id="IPR016169">
    <property type="entry name" value="FAD-bd_PCMH_sub2"/>
</dbReference>
<evidence type="ECO:0000313" key="7">
    <source>
        <dbReference type="Proteomes" id="UP000003195"/>
    </source>
</evidence>
<dbReference type="InterPro" id="IPR004113">
    <property type="entry name" value="FAD-bd_oxidored_4_C"/>
</dbReference>
<protein>
    <submittedName>
        <fullName evidence="6">Putative glycolate oxidase, subunit GlcD</fullName>
    </submittedName>
</protein>
<keyword evidence="7" id="KW-1185">Reference proteome</keyword>
<dbReference type="Gene3D" id="3.30.70.2740">
    <property type="match status" value="1"/>
</dbReference>
<name>E2ZBS3_9FIRM</name>
<dbReference type="Gene3D" id="3.30.70.2190">
    <property type="match status" value="1"/>
</dbReference>
<comment type="caution">
    <text evidence="6">The sequence shown here is derived from an EMBL/GenBank/DDBJ whole genome shotgun (WGS) entry which is preliminary data.</text>
</comment>
<feature type="domain" description="FAD-binding PCMH-type" evidence="5">
    <location>
        <begin position="43"/>
        <end position="222"/>
    </location>
</feature>
<evidence type="ECO:0000256" key="2">
    <source>
        <dbReference type="ARBA" id="ARBA00022630"/>
    </source>
</evidence>
<dbReference type="InterPro" id="IPR016167">
    <property type="entry name" value="FAD-bd_PCMH_sub1"/>
</dbReference>
<dbReference type="GO" id="GO:0071949">
    <property type="term" value="F:FAD binding"/>
    <property type="evidence" value="ECO:0007669"/>
    <property type="project" value="InterPro"/>
</dbReference>
<reference evidence="6 7" key="1">
    <citation type="submission" date="2010-08" db="EMBL/GenBank/DDBJ databases">
        <authorList>
            <person name="Weinstock G."/>
            <person name="Sodergren E."/>
            <person name="Clifton S."/>
            <person name="Fulton L."/>
            <person name="Fulton B."/>
            <person name="Courtney L."/>
            <person name="Fronick C."/>
            <person name="Harrison M."/>
            <person name="Strong C."/>
            <person name="Farmer C."/>
            <person name="Delahaunty K."/>
            <person name="Markovic C."/>
            <person name="Hall O."/>
            <person name="Minx P."/>
            <person name="Tomlinson C."/>
            <person name="Mitreva M."/>
            <person name="Hou S."/>
            <person name="Chen J."/>
            <person name="Wollam A."/>
            <person name="Pepin K.H."/>
            <person name="Johnson M."/>
            <person name="Bhonagiri V."/>
            <person name="Zhang X."/>
            <person name="Suruliraj S."/>
            <person name="Warren W."/>
            <person name="Chinwalla A."/>
            <person name="Mardis E.R."/>
            <person name="Wilson R.K."/>
        </authorList>
    </citation>
    <scope>NUCLEOTIDE SEQUENCE [LARGE SCALE GENOMIC DNA]</scope>
    <source>
        <strain evidence="6 7">F0359</strain>
    </source>
</reference>
<dbReference type="GO" id="GO:0016491">
    <property type="term" value="F:oxidoreductase activity"/>
    <property type="evidence" value="ECO:0007669"/>
    <property type="project" value="UniProtKB-KW"/>
</dbReference>
<dbReference type="InterPro" id="IPR016171">
    <property type="entry name" value="Vanillyl_alc_oxidase_C-sub2"/>
</dbReference>
<dbReference type="EMBL" id="AECS01000036">
    <property type="protein sequence ID" value="EFQ04301.1"/>
    <property type="molecule type" value="Genomic_DNA"/>
</dbReference>
<dbReference type="HOGENOM" id="CLU_017779_9_2_9"/>
<sequence>MTYSPITPEVKDKLISLLGRENVITDTEKMQPYAHDEVTDPAYHHLPEVVVTPETTEQTAAVVRLANQYRFPVVPRGAGTGLACGAVPIYGGLVLSLEKMNHILEINDTAMYAVVEAGVRTADLQEAAMKHNLFYAGDPCSGDSCQIGGNIATNAGGNKAVKYGTTRHQIYDITVVNPLGEIVRLGTRLKKQSTGYMLDGLIIGSEGTLGIITNATVKLLPLLPYKVDILAVFETAETAINAVSDILRNNLTPTCIEFMDTATLHSVEKFLNMSLPGSNGNHLIIEIEGETEDDVDDKTVRLDELCTKHGAVDVLVADSKRIWKARKAFAEAVRAETLIVCKEDIVVPVHKEPELLTFIAAQSAKYSLITRIAAHAGDGNIHLNILKNDNLSYEEWKSRTDRNQQELYSFVYSVGGRLSGEHGIGYKRRDLMEEFTAPVELSMMRAVKKALDPNNILNPGKIFTFPTP</sequence>
<dbReference type="PANTHER" id="PTHR42934">
    <property type="entry name" value="GLYCOLATE OXIDASE SUBUNIT GLCD"/>
    <property type="match status" value="1"/>
</dbReference>
<evidence type="ECO:0000256" key="1">
    <source>
        <dbReference type="ARBA" id="ARBA00001974"/>
    </source>
</evidence>
<dbReference type="InterPro" id="IPR016164">
    <property type="entry name" value="FAD-linked_Oxase-like_C"/>
</dbReference>
<proteinExistence type="predicted"/>